<accession>A0ABU0UWQ2</accession>
<evidence type="ECO:0000313" key="2">
    <source>
        <dbReference type="EMBL" id="MDQ1208977.1"/>
    </source>
</evidence>
<keyword evidence="2" id="KW-0489">Methyltransferase</keyword>
<dbReference type="GO" id="GO:0008168">
    <property type="term" value="F:methyltransferase activity"/>
    <property type="evidence" value="ECO:0007669"/>
    <property type="project" value="UniProtKB-KW"/>
</dbReference>
<dbReference type="RefSeq" id="WP_307003435.1">
    <property type="nucleotide sequence ID" value="NZ_JAUTBK010000002.1"/>
</dbReference>
<dbReference type="EMBL" id="JAUTBK010000002">
    <property type="protein sequence ID" value="MDQ1208977.1"/>
    <property type="molecule type" value="Genomic_DNA"/>
</dbReference>
<feature type="domain" description="Methyltransferase" evidence="1">
    <location>
        <begin position="66"/>
        <end position="157"/>
    </location>
</feature>
<dbReference type="SUPFAM" id="SSF53335">
    <property type="entry name" value="S-adenosyl-L-methionine-dependent methyltransferases"/>
    <property type="match status" value="1"/>
</dbReference>
<proteinExistence type="predicted"/>
<protein>
    <submittedName>
        <fullName evidence="2">2-polyprenyl-3-methyl-5-hydroxy-6-metoxy-1, 4-benzoquinol methylase</fullName>
    </submittedName>
</protein>
<dbReference type="Gene3D" id="3.40.50.150">
    <property type="entry name" value="Vaccinia Virus protein VP39"/>
    <property type="match status" value="1"/>
</dbReference>
<keyword evidence="2" id="KW-0808">Transferase</keyword>
<comment type="caution">
    <text evidence="2">The sequence shown here is derived from an EMBL/GenBank/DDBJ whole genome shotgun (WGS) entry which is preliminary data.</text>
</comment>
<dbReference type="Proteomes" id="UP001233360">
    <property type="component" value="Unassembled WGS sequence"/>
</dbReference>
<dbReference type="GO" id="GO:0032259">
    <property type="term" value="P:methylation"/>
    <property type="evidence" value="ECO:0007669"/>
    <property type="project" value="UniProtKB-KW"/>
</dbReference>
<organism evidence="2 3">
    <name type="scientific">Acinetobacter baylyi</name>
    <dbReference type="NCBI Taxonomy" id="202950"/>
    <lineage>
        <taxon>Bacteria</taxon>
        <taxon>Pseudomonadati</taxon>
        <taxon>Pseudomonadota</taxon>
        <taxon>Gammaproteobacteria</taxon>
        <taxon>Moraxellales</taxon>
        <taxon>Moraxellaceae</taxon>
        <taxon>Acinetobacter</taxon>
    </lineage>
</organism>
<keyword evidence="3" id="KW-1185">Reference proteome</keyword>
<gene>
    <name evidence="2" type="ORF">QE380_001900</name>
</gene>
<dbReference type="InterPro" id="IPR041698">
    <property type="entry name" value="Methyltransf_25"/>
</dbReference>
<dbReference type="Pfam" id="PF13649">
    <property type="entry name" value="Methyltransf_25"/>
    <property type="match status" value="1"/>
</dbReference>
<dbReference type="CDD" id="cd02440">
    <property type="entry name" value="AdoMet_MTases"/>
    <property type="match status" value="1"/>
</dbReference>
<evidence type="ECO:0000313" key="3">
    <source>
        <dbReference type="Proteomes" id="UP001233360"/>
    </source>
</evidence>
<reference evidence="2 3" key="1">
    <citation type="submission" date="2023-07" db="EMBL/GenBank/DDBJ databases">
        <title>Functional and genomic diversity of the sorghum phyllosphere microbiome.</title>
        <authorList>
            <person name="Shade A."/>
        </authorList>
    </citation>
    <scope>NUCLEOTIDE SEQUENCE [LARGE SCALE GENOMIC DNA]</scope>
    <source>
        <strain evidence="2 3">SORGH_AS_0887</strain>
    </source>
</reference>
<dbReference type="InterPro" id="IPR029063">
    <property type="entry name" value="SAM-dependent_MTases_sf"/>
</dbReference>
<sequence length="272" mass="30967">MKLPHALSHWFPHKYAIDAKRLGDERTLAWSNLGYWADTSDYKTACRQLADGLADAVQLSSTDRLLDLGCGQGASLQHWVEHYQIQSLCAVELQLDHVKRIQHAFPQIEQMIQGSFLDLRPDTFKPHFDVVMCIDAAYHSALTSFLTAVGSVLNSKGRLGFHYLLLSEKWTQLPVWQRQKYKYLLKAADVELDDLADVTTTEHTLRAQGFDQIQIVDMTTNVFGGFARYMASRPHHSKQNIDEIKIRATAKLCQYLCDQGIVRYVQIAATKQ</sequence>
<evidence type="ECO:0000259" key="1">
    <source>
        <dbReference type="Pfam" id="PF13649"/>
    </source>
</evidence>
<name>A0ABU0UWQ2_ACIBI</name>